<proteinExistence type="predicted"/>
<evidence type="ECO:0000313" key="2">
    <source>
        <dbReference type="Proteomes" id="UP000785679"/>
    </source>
</evidence>
<dbReference type="EMBL" id="RRYP01015933">
    <property type="protein sequence ID" value="TNV75281.1"/>
    <property type="molecule type" value="Genomic_DNA"/>
</dbReference>
<dbReference type="AlphaFoldDB" id="A0A8J8NIR5"/>
<accession>A0A8J8NIR5</accession>
<name>A0A8J8NIR5_HALGN</name>
<protein>
    <submittedName>
        <fullName evidence="1">Uncharacterized protein</fullName>
    </submittedName>
</protein>
<sequence>MLLELRNERIHLAFQGGVCDHQHVHAVIKHPSLIQICKHFHECLISFLPDGQLVELSNNHISLFQEVHALVTVAFEITIVFKDEGDLGEGLVLQLYRKQVMLIEEHKVAVGAAEDNEGFFITFFDIEFYLFHLQYINFNL</sequence>
<dbReference type="Proteomes" id="UP000785679">
    <property type="component" value="Unassembled WGS sequence"/>
</dbReference>
<gene>
    <name evidence="1" type="ORF">FGO68_gene750</name>
</gene>
<reference evidence="1" key="1">
    <citation type="submission" date="2019-06" db="EMBL/GenBank/DDBJ databases">
        <authorList>
            <person name="Zheng W."/>
        </authorList>
    </citation>
    <scope>NUCLEOTIDE SEQUENCE</scope>
    <source>
        <strain evidence="1">QDHG01</strain>
    </source>
</reference>
<organism evidence="1 2">
    <name type="scientific">Halteria grandinella</name>
    <dbReference type="NCBI Taxonomy" id="5974"/>
    <lineage>
        <taxon>Eukaryota</taxon>
        <taxon>Sar</taxon>
        <taxon>Alveolata</taxon>
        <taxon>Ciliophora</taxon>
        <taxon>Intramacronucleata</taxon>
        <taxon>Spirotrichea</taxon>
        <taxon>Stichotrichia</taxon>
        <taxon>Sporadotrichida</taxon>
        <taxon>Halteriidae</taxon>
        <taxon>Halteria</taxon>
    </lineage>
</organism>
<evidence type="ECO:0000313" key="1">
    <source>
        <dbReference type="EMBL" id="TNV75281.1"/>
    </source>
</evidence>
<keyword evidence="2" id="KW-1185">Reference proteome</keyword>
<comment type="caution">
    <text evidence="1">The sequence shown here is derived from an EMBL/GenBank/DDBJ whole genome shotgun (WGS) entry which is preliminary data.</text>
</comment>